<dbReference type="EC" id="6.3.4.21" evidence="2"/>
<evidence type="ECO:0000259" key="9">
    <source>
        <dbReference type="Pfam" id="PF02749"/>
    </source>
</evidence>
<dbReference type="GO" id="GO:0009435">
    <property type="term" value="P:NAD+ biosynthetic process"/>
    <property type="evidence" value="ECO:0007669"/>
    <property type="project" value="UniProtKB-UniPathway"/>
</dbReference>
<dbReference type="InterPro" id="IPR035809">
    <property type="entry name" value="NAPRTase_arc-type"/>
</dbReference>
<dbReference type="RefSeq" id="WP_010866269.1">
    <property type="nucleotide sequence ID" value="NC_000854.2"/>
</dbReference>
<dbReference type="AlphaFoldDB" id="Q9YCI4"/>
<comment type="catalytic activity">
    <reaction evidence="7">
        <text>5-phospho-alpha-D-ribose 1-diphosphate + nicotinate + ATP + H2O = nicotinate beta-D-ribonucleotide + ADP + phosphate + diphosphate</text>
        <dbReference type="Rhea" id="RHEA:36163"/>
        <dbReference type="ChEBI" id="CHEBI:15377"/>
        <dbReference type="ChEBI" id="CHEBI:30616"/>
        <dbReference type="ChEBI" id="CHEBI:32544"/>
        <dbReference type="ChEBI" id="CHEBI:33019"/>
        <dbReference type="ChEBI" id="CHEBI:43474"/>
        <dbReference type="ChEBI" id="CHEBI:57502"/>
        <dbReference type="ChEBI" id="CHEBI:58017"/>
        <dbReference type="ChEBI" id="CHEBI:456216"/>
        <dbReference type="EC" id="6.3.4.21"/>
    </reaction>
</comment>
<feature type="domain" description="Quinolinate phosphoribosyl transferase C-terminal" evidence="8">
    <location>
        <begin position="120"/>
        <end position="309"/>
    </location>
</feature>
<dbReference type="GeneID" id="1445908"/>
<keyword evidence="4" id="KW-0436">Ligase</keyword>
<dbReference type="CDD" id="cd01571">
    <property type="entry name" value="NAPRTase_B"/>
    <property type="match status" value="1"/>
</dbReference>
<accession>Q9YCI4</accession>
<keyword evidence="11" id="KW-1185">Reference proteome</keyword>
<dbReference type="Gene3D" id="3.90.1170.20">
    <property type="entry name" value="Quinolinate phosphoribosyl transferase, N-terminal domain"/>
    <property type="match status" value="1"/>
</dbReference>
<evidence type="ECO:0000313" key="11">
    <source>
        <dbReference type="Proteomes" id="UP000002518"/>
    </source>
</evidence>
<evidence type="ECO:0000256" key="3">
    <source>
        <dbReference type="ARBA" id="ARBA00022553"/>
    </source>
</evidence>
<dbReference type="NCBIfam" id="NF006415">
    <property type="entry name" value="PRK08662.1"/>
    <property type="match status" value="1"/>
</dbReference>
<dbReference type="InterPro" id="IPR037128">
    <property type="entry name" value="Quinolinate_PRibosylTase_N_sf"/>
</dbReference>
<evidence type="ECO:0000256" key="1">
    <source>
        <dbReference type="ARBA" id="ARBA00004952"/>
    </source>
</evidence>
<evidence type="ECO:0000313" key="10">
    <source>
        <dbReference type="EMBL" id="BAA80263.2"/>
    </source>
</evidence>
<dbReference type="PATRIC" id="fig|272557.25.peg.872"/>
<protein>
    <recommendedName>
        <fullName evidence="2">nicotinate phosphoribosyltransferase</fullName>
        <ecNumber evidence="2">6.3.4.21</ecNumber>
    </recommendedName>
</protein>
<organism evidence="10 11">
    <name type="scientific">Aeropyrum pernix (strain ATCC 700893 / DSM 11879 / JCM 9820 / NBRC 100138 / K1)</name>
    <dbReference type="NCBI Taxonomy" id="272557"/>
    <lineage>
        <taxon>Archaea</taxon>
        <taxon>Thermoproteota</taxon>
        <taxon>Thermoprotei</taxon>
        <taxon>Desulfurococcales</taxon>
        <taxon>Desulfurococcaceae</taxon>
        <taxon>Aeropyrum</taxon>
    </lineage>
</organism>
<dbReference type="InterPro" id="IPR036068">
    <property type="entry name" value="Nicotinate_pribotase-like_C"/>
</dbReference>
<dbReference type="Pfam" id="PF01729">
    <property type="entry name" value="QRPTase_C"/>
    <property type="match status" value="1"/>
</dbReference>
<dbReference type="InterPro" id="IPR007229">
    <property type="entry name" value="Nic_PRibTrfase-Fam"/>
</dbReference>
<dbReference type="PIRSF" id="PIRSF000484">
    <property type="entry name" value="NAPRT"/>
    <property type="match status" value="1"/>
</dbReference>
<dbReference type="eggNOG" id="arCOG01481">
    <property type="taxonomic scope" value="Archaea"/>
</dbReference>
<dbReference type="Pfam" id="PF02749">
    <property type="entry name" value="QRPTase_N"/>
    <property type="match status" value="1"/>
</dbReference>
<evidence type="ECO:0000256" key="7">
    <source>
        <dbReference type="ARBA" id="ARBA00048668"/>
    </source>
</evidence>
<feature type="domain" description="Quinolinate phosphoribosyl transferase N-terminal" evidence="9">
    <location>
        <begin position="23"/>
        <end position="116"/>
    </location>
</feature>
<dbReference type="PANTHER" id="PTHR43202:SF1">
    <property type="entry name" value="NICOTINATE PHOSPHORIBOSYLTRANSFERASE"/>
    <property type="match status" value="1"/>
</dbReference>
<sequence length="390" mass="43200">MSGGQPRIYMASLGEILEGRATDIYFVRTRRVAEKYGVGGKRVRMEVHAYSLPRGYEWAVYAGLEEALALLQGKPVTVYSLPEGTVFERKDPLMVVEGRFQDIILFETALLGLLRFSTSIATKAARVRLAAGRGKTVLFFGLRALHPAVQPAADRAALVGGLDGVSGVLSREYLGVEPRGTMPHALIIVFGSQVEAWRAFAETFKEETPVIALVDTFWDEREEALMAARELGEVLAGVRLDTPSSRRGRMRDIVEEVRWALDIHGYKHVKIFVSGGLDEERVAELRDVADGFGVGTTIAAAPNIDISMDVVEVHEDGEWRPRTKRGKLPGARSIVLCRGEKRIVRLGEEPEGCEPLTRKYLEEGRLAQSLPSLDEIRSYVLKQLENLGLQ</sequence>
<dbReference type="EMBL" id="BA000002">
    <property type="protein sequence ID" value="BAA80263.2"/>
    <property type="molecule type" value="Genomic_DNA"/>
</dbReference>
<dbReference type="PANTHER" id="PTHR43202">
    <property type="entry name" value="NICOTINATE-NUCLEOTIDE PYROPHOSPHORYLASE"/>
    <property type="match status" value="1"/>
</dbReference>
<dbReference type="UniPathway" id="UPA00253">
    <property type="reaction ID" value="UER00457"/>
</dbReference>
<dbReference type="Proteomes" id="UP000002518">
    <property type="component" value="Chromosome"/>
</dbReference>
<evidence type="ECO:0000256" key="2">
    <source>
        <dbReference type="ARBA" id="ARBA00013236"/>
    </source>
</evidence>
<dbReference type="KEGG" id="ape:APE_1273.1"/>
<dbReference type="InterPro" id="IPR013785">
    <property type="entry name" value="Aldolase_TIM"/>
</dbReference>
<dbReference type="GO" id="GO:0004514">
    <property type="term" value="F:nicotinate-nucleotide diphosphorylase (carboxylating) activity"/>
    <property type="evidence" value="ECO:0007669"/>
    <property type="project" value="InterPro"/>
</dbReference>
<keyword evidence="6" id="KW-0808">Transferase</keyword>
<dbReference type="GO" id="GO:0004516">
    <property type="term" value="F:nicotinate phosphoribosyltransferase activity"/>
    <property type="evidence" value="ECO:0007669"/>
    <property type="project" value="UniProtKB-EC"/>
</dbReference>
<comment type="pathway">
    <text evidence="1">Cofactor biosynthesis; NAD(+) biosynthesis; nicotinate D-ribonucleotide from nicotinate: step 1/1.</text>
</comment>
<dbReference type="STRING" id="272557.APE_1273.1"/>
<dbReference type="InterPro" id="IPR002638">
    <property type="entry name" value="Quinolinate_PRibosylTrfase_C"/>
</dbReference>
<dbReference type="SUPFAM" id="SSF54675">
    <property type="entry name" value="Nicotinate/Quinolinate PRTase N-terminal domain-like"/>
    <property type="match status" value="1"/>
</dbReference>
<evidence type="ECO:0000259" key="8">
    <source>
        <dbReference type="Pfam" id="PF01729"/>
    </source>
</evidence>
<evidence type="ECO:0000256" key="4">
    <source>
        <dbReference type="ARBA" id="ARBA00022598"/>
    </source>
</evidence>
<reference evidence="10 11" key="1">
    <citation type="journal article" date="1999" name="DNA Res.">
        <title>Complete genome sequence of an aerobic hyper-thermophilic crenarchaeon, Aeropyrum pernix K1.</title>
        <authorList>
            <person name="Kawarabayasi Y."/>
            <person name="Hino Y."/>
            <person name="Horikawa H."/>
            <person name="Yamazaki S."/>
            <person name="Haikawa Y."/>
            <person name="Jin-no K."/>
            <person name="Takahashi M."/>
            <person name="Sekine M."/>
            <person name="Baba S."/>
            <person name="Ankai A."/>
            <person name="Kosugi H."/>
            <person name="Hosoyama A."/>
            <person name="Fukui S."/>
            <person name="Nagai Y."/>
            <person name="Nishijima K."/>
            <person name="Nakazawa H."/>
            <person name="Takamiya M."/>
            <person name="Masuda S."/>
            <person name="Funahashi T."/>
            <person name="Tanaka T."/>
            <person name="Kudoh Y."/>
            <person name="Yamazaki J."/>
            <person name="Kushida N."/>
            <person name="Oguchi A."/>
            <person name="Aoki K."/>
            <person name="Kubota K."/>
            <person name="Nakamura Y."/>
            <person name="Nomura N."/>
            <person name="Sako Y."/>
            <person name="Kikuchi H."/>
        </authorList>
    </citation>
    <scope>NUCLEOTIDE SEQUENCE [LARGE SCALE GENOMIC DNA]</scope>
    <source>
        <strain evidence="11">ATCC 700893 / DSM 11879 / JCM 9820 / NBRC 100138 / K1</strain>
    </source>
</reference>
<proteinExistence type="predicted"/>
<dbReference type="SUPFAM" id="SSF51690">
    <property type="entry name" value="Nicotinate/Quinolinate PRTase C-terminal domain-like"/>
    <property type="match status" value="1"/>
</dbReference>
<dbReference type="PIR" id="A72601">
    <property type="entry name" value="A72601"/>
</dbReference>
<gene>
    <name evidence="10" type="ordered locus">APE_1273.1</name>
</gene>
<evidence type="ECO:0000256" key="5">
    <source>
        <dbReference type="ARBA" id="ARBA00022642"/>
    </source>
</evidence>
<dbReference type="Gene3D" id="3.20.20.70">
    <property type="entry name" value="Aldolase class I"/>
    <property type="match status" value="1"/>
</dbReference>
<keyword evidence="5" id="KW-0662">Pyridine nucleotide biosynthesis</keyword>
<name>Q9YCI4_AERPE</name>
<keyword evidence="3" id="KW-0597">Phosphoprotein</keyword>
<evidence type="ECO:0000256" key="6">
    <source>
        <dbReference type="ARBA" id="ARBA00022679"/>
    </source>
</evidence>
<dbReference type="InterPro" id="IPR053190">
    <property type="entry name" value="NAPRTase-like"/>
</dbReference>
<dbReference type="InterPro" id="IPR022412">
    <property type="entry name" value="Quinolinate_PRibosylTrfase_N"/>
</dbReference>
<dbReference type="EnsemblBacteria" id="BAA80263">
    <property type="protein sequence ID" value="BAA80263"/>
    <property type="gene ID" value="APE_1273.1"/>
</dbReference>